<dbReference type="Gene3D" id="1.25.40.20">
    <property type="entry name" value="Ankyrin repeat-containing domain"/>
    <property type="match status" value="1"/>
</dbReference>
<gene>
    <name evidence="1" type="ORF">TVAG_239830</name>
</gene>
<dbReference type="SMR" id="A2EFC6"/>
<dbReference type="InParanoid" id="A2EFC6"/>
<dbReference type="AlphaFoldDB" id="A2EFC6"/>
<dbReference type="SUPFAM" id="SSF140860">
    <property type="entry name" value="Pseudo ankyrin repeat-like"/>
    <property type="match status" value="1"/>
</dbReference>
<keyword evidence="2" id="KW-1185">Reference proteome</keyword>
<dbReference type="VEuPathDB" id="TrichDB:TVAG_239830"/>
<dbReference type="InterPro" id="IPR036770">
    <property type="entry name" value="Ankyrin_rpt-contain_sf"/>
</dbReference>
<accession>A2EFC6</accession>
<proteinExistence type="predicted"/>
<evidence type="ECO:0008006" key="3">
    <source>
        <dbReference type="Google" id="ProtNLM"/>
    </source>
</evidence>
<evidence type="ECO:0000313" key="1">
    <source>
        <dbReference type="EMBL" id="EAY08623.1"/>
    </source>
</evidence>
<sequence length="144" mass="16698">MQLLINHGLEVNKIKKKGFFKKQLIEHYSVETLNTLLNKYPNFFNEVNDNQLMLFFAIQGDSIEKVQFLIEHNDHSSIDSSLLTEAYKSRCYSSGATLFKLILKLLKPDQLNDEIIEMAVEKMIEKNSIEILDILEEIGCFVQL</sequence>
<organism evidence="1 2">
    <name type="scientific">Trichomonas vaginalis (strain ATCC PRA-98 / G3)</name>
    <dbReference type="NCBI Taxonomy" id="412133"/>
    <lineage>
        <taxon>Eukaryota</taxon>
        <taxon>Metamonada</taxon>
        <taxon>Parabasalia</taxon>
        <taxon>Trichomonadida</taxon>
        <taxon>Trichomonadidae</taxon>
        <taxon>Trichomonas</taxon>
    </lineage>
</organism>
<reference evidence="1" key="1">
    <citation type="submission" date="2006-10" db="EMBL/GenBank/DDBJ databases">
        <authorList>
            <person name="Amadeo P."/>
            <person name="Zhao Q."/>
            <person name="Wortman J."/>
            <person name="Fraser-Liggett C."/>
            <person name="Carlton J."/>
        </authorList>
    </citation>
    <scope>NUCLEOTIDE SEQUENCE</scope>
    <source>
        <strain evidence="1">G3</strain>
    </source>
</reference>
<dbReference type="KEGG" id="tva:4766527"/>
<protein>
    <recommendedName>
        <fullName evidence="3">DUF3447 domain-containing protein</fullName>
    </recommendedName>
</protein>
<reference evidence="1" key="2">
    <citation type="journal article" date="2007" name="Science">
        <title>Draft genome sequence of the sexually transmitted pathogen Trichomonas vaginalis.</title>
        <authorList>
            <person name="Carlton J.M."/>
            <person name="Hirt R.P."/>
            <person name="Silva J.C."/>
            <person name="Delcher A.L."/>
            <person name="Schatz M."/>
            <person name="Zhao Q."/>
            <person name="Wortman J.R."/>
            <person name="Bidwell S.L."/>
            <person name="Alsmark U.C.M."/>
            <person name="Besteiro S."/>
            <person name="Sicheritz-Ponten T."/>
            <person name="Noel C.J."/>
            <person name="Dacks J.B."/>
            <person name="Foster P.G."/>
            <person name="Simillion C."/>
            <person name="Van de Peer Y."/>
            <person name="Miranda-Saavedra D."/>
            <person name="Barton G.J."/>
            <person name="Westrop G.D."/>
            <person name="Mueller S."/>
            <person name="Dessi D."/>
            <person name="Fiori P.L."/>
            <person name="Ren Q."/>
            <person name="Paulsen I."/>
            <person name="Zhang H."/>
            <person name="Bastida-Corcuera F.D."/>
            <person name="Simoes-Barbosa A."/>
            <person name="Brown M.T."/>
            <person name="Hayes R.D."/>
            <person name="Mukherjee M."/>
            <person name="Okumura C.Y."/>
            <person name="Schneider R."/>
            <person name="Smith A.J."/>
            <person name="Vanacova S."/>
            <person name="Villalvazo M."/>
            <person name="Haas B.J."/>
            <person name="Pertea M."/>
            <person name="Feldblyum T.V."/>
            <person name="Utterback T.R."/>
            <person name="Shu C.L."/>
            <person name="Osoegawa K."/>
            <person name="de Jong P.J."/>
            <person name="Hrdy I."/>
            <person name="Horvathova L."/>
            <person name="Zubacova Z."/>
            <person name="Dolezal P."/>
            <person name="Malik S.B."/>
            <person name="Logsdon J.M. Jr."/>
            <person name="Henze K."/>
            <person name="Gupta A."/>
            <person name="Wang C.C."/>
            <person name="Dunne R.L."/>
            <person name="Upcroft J.A."/>
            <person name="Upcroft P."/>
            <person name="White O."/>
            <person name="Salzberg S.L."/>
            <person name="Tang P."/>
            <person name="Chiu C.-H."/>
            <person name="Lee Y.-S."/>
            <person name="Embley T.M."/>
            <person name="Coombs G.H."/>
            <person name="Mottram J.C."/>
            <person name="Tachezy J."/>
            <person name="Fraser-Liggett C.M."/>
            <person name="Johnson P.J."/>
        </authorList>
    </citation>
    <scope>NUCLEOTIDE SEQUENCE [LARGE SCALE GENOMIC DNA]</scope>
    <source>
        <strain evidence="1">G3</strain>
    </source>
</reference>
<dbReference type="RefSeq" id="XP_001320846.1">
    <property type="nucleotide sequence ID" value="XM_001320811.1"/>
</dbReference>
<dbReference type="Proteomes" id="UP000001542">
    <property type="component" value="Unassembled WGS sequence"/>
</dbReference>
<dbReference type="VEuPathDB" id="TrichDB:TVAGG3_0430790"/>
<name>A2EFC6_TRIV3</name>
<evidence type="ECO:0000313" key="2">
    <source>
        <dbReference type="Proteomes" id="UP000001542"/>
    </source>
</evidence>
<dbReference type="EMBL" id="DS113374">
    <property type="protein sequence ID" value="EAY08623.1"/>
    <property type="molecule type" value="Genomic_DNA"/>
</dbReference>